<feature type="transmembrane region" description="Helical" evidence="1">
    <location>
        <begin position="28"/>
        <end position="46"/>
    </location>
</feature>
<sequence length="80" mass="8920">MDVEDYVLLFLTLWIIGSALAVKALDVFLTLTLIGLLIAVEVGSLFMSKRQKEGLRPLIEILITIFVIIVLKKVYEVLSG</sequence>
<gene>
    <name evidence="2" type="ORF">A3L09_10195</name>
</gene>
<keyword evidence="1" id="KW-0472">Membrane</keyword>
<evidence type="ECO:0000313" key="2">
    <source>
        <dbReference type="EMBL" id="ASJ03601.1"/>
    </source>
</evidence>
<dbReference type="GeneID" id="33320789"/>
<organism evidence="2 3">
    <name type="scientific">Thermococcus profundus</name>
    <dbReference type="NCBI Taxonomy" id="49899"/>
    <lineage>
        <taxon>Archaea</taxon>
        <taxon>Methanobacteriati</taxon>
        <taxon>Methanobacteriota</taxon>
        <taxon>Thermococci</taxon>
        <taxon>Thermococcales</taxon>
        <taxon>Thermococcaceae</taxon>
        <taxon>Thermococcus</taxon>
    </lineage>
</organism>
<dbReference type="EMBL" id="CP014862">
    <property type="protein sequence ID" value="ASJ03601.1"/>
    <property type="molecule type" value="Genomic_DNA"/>
</dbReference>
<dbReference type="OrthoDB" id="86141at2157"/>
<accession>A0A2Z2MME7</accession>
<keyword evidence="3" id="KW-1185">Reference proteome</keyword>
<dbReference type="AlphaFoldDB" id="A0A2Z2MME7"/>
<keyword evidence="1" id="KW-1133">Transmembrane helix</keyword>
<evidence type="ECO:0000256" key="1">
    <source>
        <dbReference type="SAM" id="Phobius"/>
    </source>
</evidence>
<dbReference type="KEGG" id="tprf:A3L09_10195"/>
<name>A0A2Z2MME7_THEPR</name>
<reference evidence="2 3" key="1">
    <citation type="submission" date="2016-03" db="EMBL/GenBank/DDBJ databases">
        <title>Complete genome sequence of Thermococcus profundus strain DT5432.</title>
        <authorList>
            <person name="Oger P.M."/>
        </authorList>
    </citation>
    <scope>NUCLEOTIDE SEQUENCE [LARGE SCALE GENOMIC DNA]</scope>
    <source>
        <strain evidence="2 3">DT 5432</strain>
    </source>
</reference>
<protein>
    <submittedName>
        <fullName evidence="2">Uncharacterized protein</fullName>
    </submittedName>
</protein>
<proteinExistence type="predicted"/>
<keyword evidence="1" id="KW-0812">Transmembrane</keyword>
<dbReference type="Proteomes" id="UP000250179">
    <property type="component" value="Chromosome"/>
</dbReference>
<feature type="transmembrane region" description="Helical" evidence="1">
    <location>
        <begin position="7"/>
        <end position="22"/>
    </location>
</feature>
<evidence type="ECO:0000313" key="3">
    <source>
        <dbReference type="Proteomes" id="UP000250179"/>
    </source>
</evidence>
<dbReference type="RefSeq" id="WP_088858858.1">
    <property type="nucleotide sequence ID" value="NZ_CP014862.1"/>
</dbReference>
<feature type="transmembrane region" description="Helical" evidence="1">
    <location>
        <begin position="58"/>
        <end position="75"/>
    </location>
</feature>